<sequence>MSPPLLKPTPPTAALTNQPPALMLQLRHATAGIHTATEELPLMRQVLAPTATLQAYVRYLIALYQVYLTVEPLLYAVCSRITLTQLAIYPKLPALQQDLLALGQHGAWLPLAGWSSRMRELVTDEATALGGLYVLEGATLGGRVIARQLKRQWSTSPDPLPVAFLEFRGDSAIAAGWQQFGAGLDQIARQSAHPHEMSAAVVSGAQRVFQALHAALGETAAH</sequence>
<reference evidence="1 2" key="1">
    <citation type="journal article" date="2020" name="Arch. Microbiol.">
        <title>The genome sequence of the giant phototrophic gammaproteobacterium Thiospirillum jenense gives insight into its physiological properties and phylogenetic relationships.</title>
        <authorList>
            <person name="Imhoff J.F."/>
            <person name="Meyer T.E."/>
            <person name="Kyndt J.A."/>
        </authorList>
    </citation>
    <scope>NUCLEOTIDE SEQUENCE [LARGE SCALE GENOMIC DNA]</scope>
    <source>
        <strain evidence="1 2">DSM 216</strain>
    </source>
</reference>
<proteinExistence type="predicted"/>
<accession>A0A839H2E3</accession>
<dbReference type="EMBL" id="JABVCQ010000001">
    <property type="protein sequence ID" value="MBB1124673.1"/>
    <property type="molecule type" value="Genomic_DNA"/>
</dbReference>
<keyword evidence="2" id="KW-1185">Reference proteome</keyword>
<dbReference type="AlphaFoldDB" id="A0A839H2E3"/>
<dbReference type="SUPFAM" id="SSF48613">
    <property type="entry name" value="Heme oxygenase-like"/>
    <property type="match status" value="1"/>
</dbReference>
<dbReference type="RefSeq" id="WP_182581779.1">
    <property type="nucleotide sequence ID" value="NZ_JABVCQ010000001.1"/>
</dbReference>
<comment type="caution">
    <text evidence="1">The sequence shown here is derived from an EMBL/GenBank/DDBJ whole genome shotgun (WGS) entry which is preliminary data.</text>
</comment>
<evidence type="ECO:0000313" key="1">
    <source>
        <dbReference type="EMBL" id="MBB1124673.1"/>
    </source>
</evidence>
<dbReference type="InterPro" id="IPR016084">
    <property type="entry name" value="Haem_Oase-like_multi-hlx"/>
</dbReference>
<dbReference type="Proteomes" id="UP000548632">
    <property type="component" value="Unassembled WGS sequence"/>
</dbReference>
<evidence type="ECO:0000313" key="2">
    <source>
        <dbReference type="Proteomes" id="UP000548632"/>
    </source>
</evidence>
<dbReference type="GO" id="GO:0004392">
    <property type="term" value="F:heme oxygenase (decyclizing) activity"/>
    <property type="evidence" value="ECO:0007669"/>
    <property type="project" value="InterPro"/>
</dbReference>
<gene>
    <name evidence="1" type="ORF">HUK38_00320</name>
</gene>
<dbReference type="InterPro" id="IPR016053">
    <property type="entry name" value="Haem_Oase-like"/>
</dbReference>
<dbReference type="GO" id="GO:0006788">
    <property type="term" value="P:heme oxidation"/>
    <property type="evidence" value="ECO:0007669"/>
    <property type="project" value="InterPro"/>
</dbReference>
<dbReference type="Pfam" id="PF01126">
    <property type="entry name" value="Heme_oxygenase"/>
    <property type="match status" value="1"/>
</dbReference>
<name>A0A839H2E3_9GAMM</name>
<dbReference type="CDD" id="cd19166">
    <property type="entry name" value="HemeO-bac"/>
    <property type="match status" value="1"/>
</dbReference>
<dbReference type="Gene3D" id="1.20.910.10">
    <property type="entry name" value="Heme oxygenase-like"/>
    <property type="match status" value="1"/>
</dbReference>
<protein>
    <submittedName>
        <fullName evidence="1">Biliverdin-producing heme oxygenase</fullName>
    </submittedName>
</protein>
<organism evidence="1 2">
    <name type="scientific">Thiospirillum jenense</name>
    <dbReference type="NCBI Taxonomy" id="1653858"/>
    <lineage>
        <taxon>Bacteria</taxon>
        <taxon>Pseudomonadati</taxon>
        <taxon>Pseudomonadota</taxon>
        <taxon>Gammaproteobacteria</taxon>
        <taxon>Chromatiales</taxon>
        <taxon>Chromatiaceae</taxon>
        <taxon>Thiospirillum</taxon>
    </lineage>
</organism>